<comment type="caution">
    <text evidence="2">The sequence shown here is derived from an EMBL/GenBank/DDBJ whole genome shotgun (WGS) entry which is preliminary data.</text>
</comment>
<proteinExistence type="predicted"/>
<feature type="transmembrane region" description="Helical" evidence="1">
    <location>
        <begin position="350"/>
        <end position="372"/>
    </location>
</feature>
<dbReference type="AlphaFoldDB" id="A0A813FY79"/>
<gene>
    <name evidence="2" type="ORF">PGLA1383_LOCUS37054</name>
</gene>
<evidence type="ECO:0000313" key="2">
    <source>
        <dbReference type="EMBL" id="CAE8619466.1"/>
    </source>
</evidence>
<keyword evidence="1" id="KW-0812">Transmembrane</keyword>
<dbReference type="OrthoDB" id="425265at2759"/>
<dbReference type="Proteomes" id="UP000654075">
    <property type="component" value="Unassembled WGS sequence"/>
</dbReference>
<keyword evidence="1" id="KW-1133">Transmembrane helix</keyword>
<name>A0A813FY79_POLGL</name>
<sequence>MANPFQCRLRVNSQPAASCWLRKGRCLGWSRSRPGARRPCREHSRGHHPVEAVVVRVHGGTSDAMLRRHVSWASQLAAQGSLTRLWMLVDETYDGSGHTKKRLSSFAKEAGLGQLDLQVFAYTQADMVARFPVLGDIRRSMPDTQDVRDCFVLPCPKSLAWCFHVETLLLWWLCLSSEPSAMPSFVWVVEDDAGFSSTEGLAKFLEAYRTDRADLLANGLQPVEPEWVWRDAASAEFLRLCPLAQRWRCAEHVQRFSRKLMEELSRLSLQGVSGWSEMSAPSLCRAAGLLQAPLRPEHVGSVFRFDGKVPESAWPLICSDQRSQEMDSADEQVVLEANARARRRSHCRTVARVVGLLAVAAALQFVSGGVFLGGGEQKSPPIRESREDDPVWKKDPNDPRFKNRKFDWFFTQTDEDFQLSSLPRPSFLPPEFWEVFYEKGLFIALIQGLFLILGFIAIFFYAPIFLNGFLVAVLGIPPPAPR</sequence>
<organism evidence="2 3">
    <name type="scientific">Polarella glacialis</name>
    <name type="common">Dinoflagellate</name>
    <dbReference type="NCBI Taxonomy" id="89957"/>
    <lineage>
        <taxon>Eukaryota</taxon>
        <taxon>Sar</taxon>
        <taxon>Alveolata</taxon>
        <taxon>Dinophyceae</taxon>
        <taxon>Suessiales</taxon>
        <taxon>Suessiaceae</taxon>
        <taxon>Polarella</taxon>
    </lineage>
</organism>
<accession>A0A813FY79</accession>
<evidence type="ECO:0000313" key="3">
    <source>
        <dbReference type="Proteomes" id="UP000654075"/>
    </source>
</evidence>
<keyword evidence="3" id="KW-1185">Reference proteome</keyword>
<feature type="transmembrane region" description="Helical" evidence="1">
    <location>
        <begin position="441"/>
        <end position="474"/>
    </location>
</feature>
<reference evidence="2" key="1">
    <citation type="submission" date="2021-02" db="EMBL/GenBank/DDBJ databases">
        <authorList>
            <person name="Dougan E. K."/>
            <person name="Rhodes N."/>
            <person name="Thang M."/>
            <person name="Chan C."/>
        </authorList>
    </citation>
    <scope>NUCLEOTIDE SEQUENCE</scope>
</reference>
<evidence type="ECO:0000256" key="1">
    <source>
        <dbReference type="SAM" id="Phobius"/>
    </source>
</evidence>
<keyword evidence="1" id="KW-0472">Membrane</keyword>
<protein>
    <submittedName>
        <fullName evidence="2">Uncharacterized protein</fullName>
    </submittedName>
</protein>
<dbReference type="EMBL" id="CAJNNV010027090">
    <property type="protein sequence ID" value="CAE8619466.1"/>
    <property type="molecule type" value="Genomic_DNA"/>
</dbReference>